<evidence type="ECO:0000313" key="2">
    <source>
        <dbReference type="EMBL" id="SHJ25577.1"/>
    </source>
</evidence>
<reference evidence="2 3" key="1">
    <citation type="submission" date="2016-11" db="EMBL/GenBank/DDBJ databases">
        <authorList>
            <person name="Jaros S."/>
            <person name="Januszkiewicz K."/>
            <person name="Wedrychowicz H."/>
        </authorList>
    </citation>
    <scope>NUCLEOTIDE SEQUENCE [LARGE SCALE GENOMIC DNA]</scope>
    <source>
        <strain evidence="2 3">DSM 21758</strain>
    </source>
</reference>
<dbReference type="EMBL" id="FQZB01000007">
    <property type="protein sequence ID" value="SHJ25577.1"/>
    <property type="molecule type" value="Genomic_DNA"/>
</dbReference>
<feature type="transmembrane region" description="Helical" evidence="1">
    <location>
        <begin position="12"/>
        <end position="31"/>
    </location>
</feature>
<name>A0A1M6HTT7_9CLOT</name>
<protein>
    <submittedName>
        <fullName evidence="2">Bacteriophage holin</fullName>
    </submittedName>
</protein>
<keyword evidence="1" id="KW-0472">Membrane</keyword>
<organism evidence="2 3">
    <name type="scientific">Clostridium cavendishii DSM 21758</name>
    <dbReference type="NCBI Taxonomy" id="1121302"/>
    <lineage>
        <taxon>Bacteria</taxon>
        <taxon>Bacillati</taxon>
        <taxon>Bacillota</taxon>
        <taxon>Clostridia</taxon>
        <taxon>Eubacteriales</taxon>
        <taxon>Clostridiaceae</taxon>
        <taxon>Clostridium</taxon>
    </lineage>
</organism>
<dbReference type="AlphaFoldDB" id="A0A1M6HTT7"/>
<sequence>MNKQFWERFKNPWVIVTITSLVILILVQNGIQVDDKRVMETVKALCSIGVILGILNNPDTKGLDLPYLKSKSGDQEAK</sequence>
<evidence type="ECO:0000313" key="3">
    <source>
        <dbReference type="Proteomes" id="UP000184310"/>
    </source>
</evidence>
<keyword evidence="1" id="KW-1133">Transmembrane helix</keyword>
<gene>
    <name evidence="2" type="ORF">SAMN02745163_01576</name>
</gene>
<evidence type="ECO:0000256" key="1">
    <source>
        <dbReference type="SAM" id="Phobius"/>
    </source>
</evidence>
<dbReference type="STRING" id="1121302.SAMN02745163_01576"/>
<dbReference type="RefSeq" id="WP_072986132.1">
    <property type="nucleotide sequence ID" value="NZ_FQZB01000007.1"/>
</dbReference>
<accession>A0A1M6HTT7</accession>
<dbReference type="OrthoDB" id="1935802at2"/>
<keyword evidence="3" id="KW-1185">Reference proteome</keyword>
<proteinExistence type="predicted"/>
<keyword evidence="1" id="KW-0812">Transmembrane</keyword>
<dbReference type="Proteomes" id="UP000184310">
    <property type="component" value="Unassembled WGS sequence"/>
</dbReference>